<gene>
    <name evidence="1" type="ORF">AAW51_2465</name>
</gene>
<dbReference type="OrthoDB" id="9908325at2"/>
<dbReference type="KEGG" id="pbh:AAW51_2465"/>
<evidence type="ECO:0000313" key="1">
    <source>
        <dbReference type="EMBL" id="AKJ29156.1"/>
    </source>
</evidence>
<dbReference type="RefSeq" id="WP_047194857.1">
    <property type="nucleotide sequence ID" value="NZ_CP011371.1"/>
</dbReference>
<reference evidence="1 2" key="1">
    <citation type="submission" date="2015-05" db="EMBL/GenBank/DDBJ databases">
        <authorList>
            <person name="Tang B."/>
            <person name="Yu Y."/>
        </authorList>
    </citation>
    <scope>NUCLEOTIDE SEQUENCE [LARGE SCALE GENOMIC DNA]</scope>
    <source>
        <strain evidence="1 2">DSM 7029</strain>
    </source>
</reference>
<keyword evidence="2" id="KW-1185">Reference proteome</keyword>
<dbReference type="EMBL" id="CP011371">
    <property type="protein sequence ID" value="AKJ29156.1"/>
    <property type="molecule type" value="Genomic_DNA"/>
</dbReference>
<accession>A0A0G3BP60</accession>
<name>A0A0G3BP60_9BURK</name>
<sequence length="123" mass="12848">MPGTQRLFTSRSALRLATAWWLVLVVFWQPWAAAYQATVAVAGLELCSVAGTQRVDRHGNSVDADHAHVAGDCCAAADLSLPPAAISTLTTAQIATRAAPLLTAGRIGAEWLGALSRGPPTRS</sequence>
<dbReference type="STRING" id="413882.AAW51_2465"/>
<evidence type="ECO:0008006" key="3">
    <source>
        <dbReference type="Google" id="ProtNLM"/>
    </source>
</evidence>
<proteinExistence type="predicted"/>
<dbReference type="Pfam" id="PF11162">
    <property type="entry name" value="DUF2946"/>
    <property type="match status" value="1"/>
</dbReference>
<dbReference type="AlphaFoldDB" id="A0A0G3BP60"/>
<dbReference type="InterPro" id="IPR021333">
    <property type="entry name" value="DUF2946"/>
</dbReference>
<dbReference type="Proteomes" id="UP000035352">
    <property type="component" value="Chromosome"/>
</dbReference>
<organism evidence="1 2">
    <name type="scientific">Caldimonas brevitalea</name>
    <dbReference type="NCBI Taxonomy" id="413882"/>
    <lineage>
        <taxon>Bacteria</taxon>
        <taxon>Pseudomonadati</taxon>
        <taxon>Pseudomonadota</taxon>
        <taxon>Betaproteobacteria</taxon>
        <taxon>Burkholderiales</taxon>
        <taxon>Sphaerotilaceae</taxon>
        <taxon>Caldimonas</taxon>
    </lineage>
</organism>
<protein>
    <recommendedName>
        <fullName evidence="3">DUF2946 domain-containing protein</fullName>
    </recommendedName>
</protein>
<evidence type="ECO:0000313" key="2">
    <source>
        <dbReference type="Proteomes" id="UP000035352"/>
    </source>
</evidence>